<comment type="similarity">
    <text evidence="2">Belongs to the cytidine and deoxycytidylate deaminase family. ADAT3 subfamily.</text>
</comment>
<evidence type="ECO:0000259" key="3">
    <source>
        <dbReference type="PROSITE" id="PS51747"/>
    </source>
</evidence>
<dbReference type="GO" id="GO:0052717">
    <property type="term" value="F:tRNA-specific adenosine-34 deaminase activity"/>
    <property type="evidence" value="ECO:0007669"/>
    <property type="project" value="TreeGrafter"/>
</dbReference>
<dbReference type="Proteomes" id="UP000603453">
    <property type="component" value="Unassembled WGS sequence"/>
</dbReference>
<dbReference type="SUPFAM" id="SSF53927">
    <property type="entry name" value="Cytidine deaminase-like"/>
    <property type="match status" value="1"/>
</dbReference>
<dbReference type="EMBL" id="JAEPRD010000093">
    <property type="protein sequence ID" value="KAG2199660.1"/>
    <property type="molecule type" value="Genomic_DNA"/>
</dbReference>
<dbReference type="GO" id="GO:0005634">
    <property type="term" value="C:nucleus"/>
    <property type="evidence" value="ECO:0007669"/>
    <property type="project" value="TreeGrafter"/>
</dbReference>
<sequence>MSNKAQKVSVPRESWPFVEVLADEYYRSLETVSVYAAEIIPQQTNLILKFAQKHLPALEGLEHAKRIRKVPEANRLQVLLCMQTFLSENELKTLLSTNGYEDIQFSTVEISKYAPLNRQQYEAWNKSWPLSYREDTRLDPKFSPEDFDIIHQNMSAILKSKSVVCRIVDPSTDQVMSEECDTRERHPLHHAVINSINLVARKESESAGGVGRMKRPADQMTDEAQKTGYLCTGYDIYLTHEPCAMCAMALVHSRVARVFYSIPSKTGALGTNYKIHAHPSLNHHYRVFKDVLRDEHHVLESSLVDQEL</sequence>
<evidence type="ECO:0000256" key="1">
    <source>
        <dbReference type="ARBA" id="ARBA00022694"/>
    </source>
</evidence>
<evidence type="ECO:0000313" key="4">
    <source>
        <dbReference type="EMBL" id="KAG2199660.1"/>
    </source>
</evidence>
<dbReference type="Gene3D" id="3.40.140.10">
    <property type="entry name" value="Cytidine Deaminase, domain 2"/>
    <property type="match status" value="1"/>
</dbReference>
<dbReference type="AlphaFoldDB" id="A0A8H7QWN7"/>
<dbReference type="OrthoDB" id="3180714at2759"/>
<evidence type="ECO:0000256" key="2">
    <source>
        <dbReference type="ARBA" id="ARBA00038160"/>
    </source>
</evidence>
<dbReference type="InterPro" id="IPR016193">
    <property type="entry name" value="Cytidine_deaminase-like"/>
</dbReference>
<accession>A0A8H7QWN7</accession>
<dbReference type="GO" id="GO:0008033">
    <property type="term" value="P:tRNA processing"/>
    <property type="evidence" value="ECO:0007669"/>
    <property type="project" value="UniProtKB-KW"/>
</dbReference>
<dbReference type="PROSITE" id="PS51747">
    <property type="entry name" value="CYT_DCMP_DEAMINASES_2"/>
    <property type="match status" value="1"/>
</dbReference>
<dbReference type="InterPro" id="IPR002125">
    <property type="entry name" value="CMP_dCMP_dom"/>
</dbReference>
<name>A0A8H7QWN7_9FUNG</name>
<proteinExistence type="inferred from homology"/>
<dbReference type="PANTHER" id="PTHR11079:SF156">
    <property type="entry name" value="INACTIVE TRNA-SPECIFIC ADENOSINE DEAMINASE-LIKE PROTEIN 3-RELATED"/>
    <property type="match status" value="1"/>
</dbReference>
<dbReference type="PANTHER" id="PTHR11079">
    <property type="entry name" value="CYTOSINE DEAMINASE FAMILY MEMBER"/>
    <property type="match status" value="1"/>
</dbReference>
<dbReference type="GO" id="GO:0005737">
    <property type="term" value="C:cytoplasm"/>
    <property type="evidence" value="ECO:0007669"/>
    <property type="project" value="TreeGrafter"/>
</dbReference>
<evidence type="ECO:0000313" key="5">
    <source>
        <dbReference type="Proteomes" id="UP000603453"/>
    </source>
</evidence>
<organism evidence="4 5">
    <name type="scientific">Mucor saturninus</name>
    <dbReference type="NCBI Taxonomy" id="64648"/>
    <lineage>
        <taxon>Eukaryota</taxon>
        <taxon>Fungi</taxon>
        <taxon>Fungi incertae sedis</taxon>
        <taxon>Mucoromycota</taxon>
        <taxon>Mucoromycotina</taxon>
        <taxon>Mucoromycetes</taxon>
        <taxon>Mucorales</taxon>
        <taxon>Mucorineae</taxon>
        <taxon>Mucoraceae</taxon>
        <taxon>Mucor</taxon>
    </lineage>
</organism>
<dbReference type="CDD" id="cd01285">
    <property type="entry name" value="nucleoside_deaminase"/>
    <property type="match status" value="1"/>
</dbReference>
<dbReference type="Pfam" id="PF00383">
    <property type="entry name" value="dCMP_cyt_deam_1"/>
    <property type="match status" value="1"/>
</dbReference>
<gene>
    <name evidence="4" type="ORF">INT47_005185</name>
</gene>
<protein>
    <recommendedName>
        <fullName evidence="3">CMP/dCMP-type deaminase domain-containing protein</fullName>
    </recommendedName>
</protein>
<reference evidence="4" key="1">
    <citation type="submission" date="2020-12" db="EMBL/GenBank/DDBJ databases">
        <title>Metabolic potential, ecology and presence of endohyphal bacteria is reflected in genomic diversity of Mucoromycotina.</title>
        <authorList>
            <person name="Muszewska A."/>
            <person name="Okrasinska A."/>
            <person name="Steczkiewicz K."/>
            <person name="Drgas O."/>
            <person name="Orlowska M."/>
            <person name="Perlinska-Lenart U."/>
            <person name="Aleksandrzak-Piekarczyk T."/>
            <person name="Szatraj K."/>
            <person name="Zielenkiewicz U."/>
            <person name="Pilsyk S."/>
            <person name="Malc E."/>
            <person name="Mieczkowski P."/>
            <person name="Kruszewska J.S."/>
            <person name="Biernat P."/>
            <person name="Pawlowska J."/>
        </authorList>
    </citation>
    <scope>NUCLEOTIDE SEQUENCE</scope>
    <source>
        <strain evidence="4">WA0000017839</strain>
    </source>
</reference>
<comment type="caution">
    <text evidence="4">The sequence shown here is derived from an EMBL/GenBank/DDBJ whole genome shotgun (WGS) entry which is preliminary data.</text>
</comment>
<keyword evidence="1" id="KW-0819">tRNA processing</keyword>
<feature type="domain" description="CMP/dCMP-type deaminase" evidence="3">
    <location>
        <begin position="144"/>
        <end position="288"/>
    </location>
</feature>
<keyword evidence="5" id="KW-1185">Reference proteome</keyword>